<protein>
    <recommendedName>
        <fullName evidence="11">Homeobox-leucine zipper protein</fullName>
    </recommendedName>
    <alternativeName>
        <fullName evidence="11">HD-ZIP protein</fullName>
    </alternativeName>
    <alternativeName>
        <fullName evidence="11">Homeodomain transcription factor</fullName>
    </alternativeName>
</protein>
<comment type="similarity">
    <text evidence="7 11">Belongs to the HD-ZIP homeobox family. Class I subfamily.</text>
</comment>
<dbReference type="InterPro" id="IPR001356">
    <property type="entry name" value="HD"/>
</dbReference>
<dbReference type="EMBL" id="LFYR01000757">
    <property type="protein sequence ID" value="KMZ69547.1"/>
    <property type="molecule type" value="Genomic_DNA"/>
</dbReference>
<sequence length="242" mass="28277">MAASGSGSGFKGSEGIQSLFHDSRSMSTNLEDIHEGEGNRSSFFHNIDMEECMNYEDYEEGFYHPEKKRRLTSTQVESLEKSFDTGNKLEPDRKIQLAKDLGLQPRQVAIWFQNRRARWKTKQLERDYETLKQNYDDLKTNHDSLHEEREKLRTEVMVLKEKLGKSENENVNFKTEEHETAVEEEKPKSTVVCKQEEICSTNSVVMDSDVLQNLNMQKIDRKGNSRGFGFLEEDTDLWSWNY</sequence>
<evidence type="ECO:0000256" key="5">
    <source>
        <dbReference type="ARBA" id="ARBA00023163"/>
    </source>
</evidence>
<evidence type="ECO:0000256" key="7">
    <source>
        <dbReference type="ARBA" id="ARBA00025748"/>
    </source>
</evidence>
<dbReference type="PANTHER" id="PTHR24326:SF606">
    <property type="entry name" value="HOMEOBOX-LEUCINE ZIPPER PROTEIN ATHB-54"/>
    <property type="match status" value="1"/>
</dbReference>
<dbReference type="GO" id="GO:0043565">
    <property type="term" value="F:sequence-specific DNA binding"/>
    <property type="evidence" value="ECO:0000318"/>
    <property type="project" value="GO_Central"/>
</dbReference>
<evidence type="ECO:0000256" key="12">
    <source>
        <dbReference type="SAM" id="Coils"/>
    </source>
</evidence>
<dbReference type="PROSITE" id="PS50071">
    <property type="entry name" value="HOMEOBOX_2"/>
    <property type="match status" value="1"/>
</dbReference>
<keyword evidence="3 9" id="KW-0238">DNA-binding</keyword>
<dbReference type="OrthoDB" id="6159439at2759"/>
<evidence type="ECO:0000256" key="11">
    <source>
        <dbReference type="RuleBase" id="RU369038"/>
    </source>
</evidence>
<organism evidence="14 15">
    <name type="scientific">Zostera marina</name>
    <name type="common">Eelgrass</name>
    <dbReference type="NCBI Taxonomy" id="29655"/>
    <lineage>
        <taxon>Eukaryota</taxon>
        <taxon>Viridiplantae</taxon>
        <taxon>Streptophyta</taxon>
        <taxon>Embryophyta</taxon>
        <taxon>Tracheophyta</taxon>
        <taxon>Spermatophyta</taxon>
        <taxon>Magnoliopsida</taxon>
        <taxon>Liliopsida</taxon>
        <taxon>Zosteraceae</taxon>
        <taxon>Zostera</taxon>
    </lineage>
</organism>
<feature type="DNA-binding region" description="Homeobox" evidence="9">
    <location>
        <begin position="64"/>
        <end position="123"/>
    </location>
</feature>
<keyword evidence="4 9" id="KW-0371">Homeobox</keyword>
<dbReference type="FunFam" id="1.10.10.60:FF:000242">
    <property type="entry name" value="Homeobox-leucine zipper protein HOX13"/>
    <property type="match status" value="1"/>
</dbReference>
<proteinExistence type="inferred from homology"/>
<evidence type="ECO:0000256" key="3">
    <source>
        <dbReference type="ARBA" id="ARBA00023125"/>
    </source>
</evidence>
<dbReference type="InterPro" id="IPR000047">
    <property type="entry name" value="HTH_motif"/>
</dbReference>
<evidence type="ECO:0000313" key="15">
    <source>
        <dbReference type="Proteomes" id="UP000036987"/>
    </source>
</evidence>
<dbReference type="InterPro" id="IPR017970">
    <property type="entry name" value="Homeobox_CS"/>
</dbReference>
<keyword evidence="5 11" id="KW-0804">Transcription</keyword>
<evidence type="ECO:0000259" key="13">
    <source>
        <dbReference type="PROSITE" id="PS50071"/>
    </source>
</evidence>
<evidence type="ECO:0000313" key="14">
    <source>
        <dbReference type="EMBL" id="KMZ69547.1"/>
    </source>
</evidence>
<comment type="subcellular location">
    <subcellularLocation>
        <location evidence="1 9 10">Nucleus</location>
    </subcellularLocation>
</comment>
<keyword evidence="6 9" id="KW-0539">Nucleus</keyword>
<dbReference type="GO" id="GO:0045893">
    <property type="term" value="P:positive regulation of DNA-templated transcription"/>
    <property type="evidence" value="ECO:0000318"/>
    <property type="project" value="GO_Central"/>
</dbReference>
<dbReference type="GO" id="GO:0005634">
    <property type="term" value="C:nucleus"/>
    <property type="evidence" value="ECO:0000318"/>
    <property type="project" value="GO_Central"/>
</dbReference>
<feature type="domain" description="Homeobox" evidence="13">
    <location>
        <begin position="62"/>
        <end position="122"/>
    </location>
</feature>
<evidence type="ECO:0000256" key="4">
    <source>
        <dbReference type="ARBA" id="ARBA00023155"/>
    </source>
</evidence>
<dbReference type="AlphaFoldDB" id="A0A0K9PMU3"/>
<evidence type="ECO:0000256" key="6">
    <source>
        <dbReference type="ARBA" id="ARBA00023242"/>
    </source>
</evidence>
<name>A0A0K9PMU3_ZOSMR</name>
<accession>A0A0K9PMU3</accession>
<comment type="caution">
    <text evidence="14">The sequence shown here is derived from an EMBL/GenBank/DDBJ whole genome shotgun (WGS) entry which is preliminary data.</text>
</comment>
<keyword evidence="12" id="KW-0175">Coiled coil</keyword>
<dbReference type="SUPFAM" id="SSF46689">
    <property type="entry name" value="Homeodomain-like"/>
    <property type="match status" value="1"/>
</dbReference>
<keyword evidence="15" id="KW-1185">Reference proteome</keyword>
<dbReference type="InterPro" id="IPR045224">
    <property type="entry name" value="HDZip_class_I_plant"/>
</dbReference>
<dbReference type="GO" id="GO:0000981">
    <property type="term" value="F:DNA-binding transcription factor activity, RNA polymerase II-specific"/>
    <property type="evidence" value="ECO:0007669"/>
    <property type="project" value="UniProtKB-UniRule"/>
</dbReference>
<evidence type="ECO:0000256" key="1">
    <source>
        <dbReference type="ARBA" id="ARBA00004123"/>
    </source>
</evidence>
<dbReference type="Pfam" id="PF02183">
    <property type="entry name" value="HALZ"/>
    <property type="match status" value="1"/>
</dbReference>
<evidence type="ECO:0000256" key="2">
    <source>
        <dbReference type="ARBA" id="ARBA00023015"/>
    </source>
</evidence>
<comment type="function">
    <text evidence="11">Transcription factor.</text>
</comment>
<dbReference type="PANTHER" id="PTHR24326">
    <property type="entry name" value="HOMEOBOX-LEUCINE ZIPPER PROTEIN"/>
    <property type="match status" value="1"/>
</dbReference>
<keyword evidence="2 11" id="KW-0805">Transcription regulation</keyword>
<dbReference type="PRINTS" id="PR00031">
    <property type="entry name" value="HTHREPRESSR"/>
</dbReference>
<dbReference type="CDD" id="cd00086">
    <property type="entry name" value="homeodomain"/>
    <property type="match status" value="1"/>
</dbReference>
<feature type="coiled-coil region" evidence="12">
    <location>
        <begin position="114"/>
        <end position="169"/>
    </location>
</feature>
<evidence type="ECO:0000256" key="10">
    <source>
        <dbReference type="RuleBase" id="RU000682"/>
    </source>
</evidence>
<comment type="function">
    <text evidence="8">Probable transcription factor.</text>
</comment>
<gene>
    <name evidence="14" type="ORF">ZOSMA_20G00250</name>
</gene>
<dbReference type="PROSITE" id="PS00027">
    <property type="entry name" value="HOMEOBOX_1"/>
    <property type="match status" value="1"/>
</dbReference>
<dbReference type="Proteomes" id="UP000036987">
    <property type="component" value="Unassembled WGS sequence"/>
</dbReference>
<reference evidence="15" key="1">
    <citation type="journal article" date="2016" name="Nature">
        <title>The genome of the seagrass Zostera marina reveals angiosperm adaptation to the sea.</title>
        <authorList>
            <person name="Olsen J.L."/>
            <person name="Rouze P."/>
            <person name="Verhelst B."/>
            <person name="Lin Y.-C."/>
            <person name="Bayer T."/>
            <person name="Collen J."/>
            <person name="Dattolo E."/>
            <person name="De Paoli E."/>
            <person name="Dittami S."/>
            <person name="Maumus F."/>
            <person name="Michel G."/>
            <person name="Kersting A."/>
            <person name="Lauritano C."/>
            <person name="Lohaus R."/>
            <person name="Toepel M."/>
            <person name="Tonon T."/>
            <person name="Vanneste K."/>
            <person name="Amirebrahimi M."/>
            <person name="Brakel J."/>
            <person name="Bostroem C."/>
            <person name="Chovatia M."/>
            <person name="Grimwood J."/>
            <person name="Jenkins J.W."/>
            <person name="Jueterbock A."/>
            <person name="Mraz A."/>
            <person name="Stam W.T."/>
            <person name="Tice H."/>
            <person name="Bornberg-Bauer E."/>
            <person name="Green P.J."/>
            <person name="Pearson G.A."/>
            <person name="Procaccini G."/>
            <person name="Duarte C.M."/>
            <person name="Schmutz J."/>
            <person name="Reusch T.B.H."/>
            <person name="Van de Peer Y."/>
        </authorList>
    </citation>
    <scope>NUCLEOTIDE SEQUENCE [LARGE SCALE GENOMIC DNA]</scope>
    <source>
        <strain evidence="15">cv. Finnish</strain>
    </source>
</reference>
<dbReference type="InterPro" id="IPR003106">
    <property type="entry name" value="Leu_zip_homeo"/>
</dbReference>
<dbReference type="Pfam" id="PF00046">
    <property type="entry name" value="Homeodomain"/>
    <property type="match status" value="1"/>
</dbReference>
<evidence type="ECO:0000256" key="9">
    <source>
        <dbReference type="PROSITE-ProRule" id="PRU00108"/>
    </source>
</evidence>
<dbReference type="InterPro" id="IPR009057">
    <property type="entry name" value="Homeodomain-like_sf"/>
</dbReference>
<evidence type="ECO:0000256" key="8">
    <source>
        <dbReference type="ARBA" id="ARBA00037260"/>
    </source>
</evidence>
<dbReference type="Gene3D" id="1.10.10.60">
    <property type="entry name" value="Homeodomain-like"/>
    <property type="match status" value="1"/>
</dbReference>
<dbReference type="SMART" id="SM00389">
    <property type="entry name" value="HOX"/>
    <property type="match status" value="1"/>
</dbReference>